<dbReference type="AlphaFoldDB" id="A0A644T7U8"/>
<keyword evidence="1" id="KW-0812">Transmembrane</keyword>
<proteinExistence type="predicted"/>
<feature type="transmembrane region" description="Helical" evidence="1">
    <location>
        <begin position="6"/>
        <end position="29"/>
    </location>
</feature>
<keyword evidence="1" id="KW-0472">Membrane</keyword>
<evidence type="ECO:0000313" key="2">
    <source>
        <dbReference type="EMBL" id="MPL63005.1"/>
    </source>
</evidence>
<dbReference type="EMBL" id="VSSQ01000019">
    <property type="protein sequence ID" value="MPL63005.1"/>
    <property type="molecule type" value="Genomic_DNA"/>
</dbReference>
<protein>
    <submittedName>
        <fullName evidence="2">Uncharacterized protein</fullName>
    </submittedName>
</protein>
<name>A0A644T7U8_9ZZZZ</name>
<sequence length="147" mass="16931">MDSKGLYTIDFLFSIFFTLIIGIVMFNIVGTNLENEKIIEEDLNGRTLIDEIANIINQVNSNYLGYGKTIEIPYNISENYFSLTINQNEVLLEFKNKKAESKIIPVRIININNDLVDDFKMYPGNSYKIKKSIDKNNMTGVQVYKIN</sequence>
<organism evidence="2">
    <name type="scientific">bioreactor metagenome</name>
    <dbReference type="NCBI Taxonomy" id="1076179"/>
    <lineage>
        <taxon>unclassified sequences</taxon>
        <taxon>metagenomes</taxon>
        <taxon>ecological metagenomes</taxon>
    </lineage>
</organism>
<accession>A0A644T7U8</accession>
<evidence type="ECO:0000256" key="1">
    <source>
        <dbReference type="SAM" id="Phobius"/>
    </source>
</evidence>
<keyword evidence="1" id="KW-1133">Transmembrane helix</keyword>
<comment type="caution">
    <text evidence="2">The sequence shown here is derived from an EMBL/GenBank/DDBJ whole genome shotgun (WGS) entry which is preliminary data.</text>
</comment>
<gene>
    <name evidence="2" type="ORF">SDC9_08625</name>
</gene>
<reference evidence="2" key="1">
    <citation type="submission" date="2019-08" db="EMBL/GenBank/DDBJ databases">
        <authorList>
            <person name="Kucharzyk K."/>
            <person name="Murdoch R.W."/>
            <person name="Higgins S."/>
            <person name="Loffler F."/>
        </authorList>
    </citation>
    <scope>NUCLEOTIDE SEQUENCE</scope>
</reference>